<dbReference type="SMART" id="SM00297">
    <property type="entry name" value="BROMO"/>
    <property type="match status" value="1"/>
</dbReference>
<dbReference type="InterPro" id="IPR055079">
    <property type="entry name" value="POP1_C"/>
</dbReference>
<dbReference type="InterPro" id="IPR010303">
    <property type="entry name" value="RING_CBP-p300"/>
</dbReference>
<keyword evidence="8" id="KW-0539">Nucleus</keyword>
<evidence type="ECO:0000256" key="4">
    <source>
        <dbReference type="ARBA" id="ARBA00022694"/>
    </source>
</evidence>
<dbReference type="InterPro" id="IPR009723">
    <property type="entry name" value="Pop1_N"/>
</dbReference>
<protein>
    <recommendedName>
        <fullName evidence="2">histone acetyltransferase</fullName>
        <ecNumber evidence="2">2.3.1.48</ecNumber>
    </recommendedName>
</protein>
<dbReference type="SMART" id="SM01250">
    <property type="entry name" value="KAT11"/>
    <property type="match status" value="1"/>
</dbReference>
<keyword evidence="6 9" id="KW-0103">Bromodomain</keyword>
<comment type="subcellular location">
    <subcellularLocation>
        <location evidence="1">Nucleus</location>
    </subcellularLocation>
</comment>
<dbReference type="PROSITE" id="PS50014">
    <property type="entry name" value="BROMODOMAIN_2"/>
    <property type="match status" value="1"/>
</dbReference>
<organism evidence="14 15">
    <name type="scientific">Heterodera schachtii</name>
    <name type="common">Sugarbeet cyst nematode worm</name>
    <name type="synonym">Tylenchus schachtii</name>
    <dbReference type="NCBI Taxonomy" id="97005"/>
    <lineage>
        <taxon>Eukaryota</taxon>
        <taxon>Metazoa</taxon>
        <taxon>Ecdysozoa</taxon>
        <taxon>Nematoda</taxon>
        <taxon>Chromadorea</taxon>
        <taxon>Rhabditida</taxon>
        <taxon>Tylenchina</taxon>
        <taxon>Tylenchomorpha</taxon>
        <taxon>Tylenchoidea</taxon>
        <taxon>Heteroderidae</taxon>
        <taxon>Heteroderinae</taxon>
        <taxon>Heterodera</taxon>
    </lineage>
</organism>
<keyword evidence="5" id="KW-0805">Transcription regulation</keyword>
<dbReference type="Pfam" id="PF00439">
    <property type="entry name" value="Bromodomain"/>
    <property type="match status" value="1"/>
</dbReference>
<dbReference type="InterPro" id="IPR039182">
    <property type="entry name" value="Pop1"/>
</dbReference>
<sequence>MKEEDLPKYGEGTAKKTPNLRTKQQVFASELRQHLEPVWNQLIDTDCLNIPANFDIIKNPMDLQTIKANLDQGKYKNPWEFCEHMWLMFENAWLYNRKNTKIHKWCTKLSEQFVKEINPVMRRMGYCCGHKFSFTPPVCFGITKNKAACKVDRDQQHYYMYESETDGEQCIFCVNCFEALPNERIDLNENTSDESNWIPKSMFQKKIDMEPFEHCQYTRAHIWASPPDEGVDYIFHCRPTQQKAPTPQWLEDWYKTMLNNGQMEGIVYSYKDIFHTQRDAGLDTPMKLPYFEGDYWPRIIDECIRAAEKQGITVMANCSRMMDPENERIPQRPRTVDTEEYVRARIEQIAELLEVVDNPSLGFGEVTSGPRTVFQRLPRHMRRRAMSHNVKRLPRALRPIAARHTQRTAHRKKAPSRKWRRRPTRMLKLSEKRAKNGKLGGNKNSIWGGELNTWNSAMCCTQNRWVREQRKNIWLETHIWHAKRFHMTELWGYKLPMKSCQRGFRPNYRCAVRSAVSLDQSYLCCLQFVVSAQISSDCKMKIISEVLAQFCEKRVSPTFAHFGALSGHLEVPLMLFSPGKYPHGFLGPGRAMWTEDGHLFLWVHPSIERQLAAEMGKVPQISIVSPTKTKRMEKGDQQIGKEAKKGTEAQIELVNLRNRLCRFHLIGPKAVEFLRKVIIVANEEAETGQMDDNHSAQFSEMHQWWHTLPSDVLPGNLRDGQIVALLVEDPRLFRAMPTPQQQPIQRPHQQTDAHFRPLPQPPPSALFADWQFFHQNLLPKRLSHNEFESFCADKLARPKRTDFKVSTESNKMLLNLFLFSLFSIPILLVFRRISAPSSSTQNIALHCVDLICPSGVGYDFWLALQFAGFRPIGLHDKRALDFEAAIGTFPDDFVDCRAGTEAAQTEAKHLMEKYERRPHNRRIEFGEKGLNVAHPFTFEWETLLSEWDTTKGRRNSTCESPPPFFVLRGRQALKRFDCWFVGRLNANAAGDDSDGTSVPPPILEECFATTSLSSVSSIVSSSSVLVPVFLQMLRRGVPKRLSLITLPTDQDMQMLRSEGNHGRGMITIGSRIVTIREQGEELSDTAATFPLEALRQKMSKSPSPPFFSTACHIPEFISLHDQQQLGTVAHYFPTDRTCEGQLLSLEAMFPDGANDKERRRKARNVSKRAKKRAKMARKKSGEKEEDEEGEPMETEIGQAEERSECITKRKLIGRVVRGDFAFGNAQGMAFGFVPLNAFAAITRTNGIVLVRNTTSKYYHPARINIHLVDQNAI</sequence>
<dbReference type="GO" id="GO:0004402">
    <property type="term" value="F:histone acetyltransferase activity"/>
    <property type="evidence" value="ECO:0007669"/>
    <property type="project" value="UniProtKB-ARBA"/>
</dbReference>
<evidence type="ECO:0000259" key="11">
    <source>
        <dbReference type="PROSITE" id="PS50014"/>
    </source>
</evidence>
<evidence type="ECO:0000259" key="13">
    <source>
        <dbReference type="PROSITE" id="PS51727"/>
    </source>
</evidence>
<feature type="compositionally biased region" description="Basic residues" evidence="10">
    <location>
        <begin position="404"/>
        <end position="422"/>
    </location>
</feature>
<comment type="caution">
    <text evidence="14">The sequence shown here is derived from an EMBL/GenBank/DDBJ whole genome shotgun (WGS) entry which is preliminary data.</text>
</comment>
<gene>
    <name evidence="14" type="ORF">niasHS_017050</name>
</gene>
<dbReference type="Pfam" id="PF06978">
    <property type="entry name" value="POP1_N"/>
    <property type="match status" value="1"/>
</dbReference>
<feature type="domain" description="CBP/p300-type HAT" evidence="13">
    <location>
        <begin position="1"/>
        <end position="484"/>
    </location>
</feature>
<dbReference type="Proteomes" id="UP001620645">
    <property type="component" value="Unassembled WGS sequence"/>
</dbReference>
<name>A0ABD2HZH8_HETSC</name>
<dbReference type="Pfam" id="PF08170">
    <property type="entry name" value="POPLD"/>
    <property type="match status" value="1"/>
</dbReference>
<feature type="compositionally biased region" description="Acidic residues" evidence="10">
    <location>
        <begin position="1183"/>
        <end position="1193"/>
    </location>
</feature>
<dbReference type="InterPro" id="IPR036427">
    <property type="entry name" value="Bromodomain-like_sf"/>
</dbReference>
<keyword evidence="7" id="KW-0804">Transcription</keyword>
<proteinExistence type="predicted"/>
<evidence type="ECO:0000256" key="3">
    <source>
        <dbReference type="ARBA" id="ARBA00022679"/>
    </source>
</evidence>
<evidence type="ECO:0000256" key="1">
    <source>
        <dbReference type="ARBA" id="ARBA00004123"/>
    </source>
</evidence>
<accession>A0ABD2HZH8</accession>
<dbReference type="InterPro" id="IPR031162">
    <property type="entry name" value="CBP_P300_HAT"/>
</dbReference>
<dbReference type="Gene3D" id="2.10.110.40">
    <property type="match status" value="1"/>
</dbReference>
<dbReference type="EMBL" id="JBICCN010000402">
    <property type="protein sequence ID" value="KAL3070925.1"/>
    <property type="molecule type" value="Genomic_DNA"/>
</dbReference>
<evidence type="ECO:0000256" key="5">
    <source>
        <dbReference type="ARBA" id="ARBA00023015"/>
    </source>
</evidence>
<keyword evidence="15" id="KW-1185">Reference proteome</keyword>
<keyword evidence="3" id="KW-0808">Transferase</keyword>
<feature type="domain" description="Bromo" evidence="11">
    <location>
        <begin position="31"/>
        <end position="103"/>
    </location>
</feature>
<dbReference type="PANTHER" id="PTHR22731:SF3">
    <property type="entry name" value="RIBONUCLEASES P_MRP PROTEIN SUBUNIT POP1"/>
    <property type="match status" value="1"/>
</dbReference>
<dbReference type="AlphaFoldDB" id="A0ABD2HZH8"/>
<dbReference type="Gene3D" id="1.20.920.10">
    <property type="entry name" value="Bromodomain-like"/>
    <property type="match status" value="1"/>
</dbReference>
<evidence type="ECO:0000256" key="7">
    <source>
        <dbReference type="ARBA" id="ARBA00023163"/>
    </source>
</evidence>
<keyword evidence="4" id="KW-0819">tRNA processing</keyword>
<evidence type="ECO:0000256" key="6">
    <source>
        <dbReference type="ARBA" id="ARBA00023117"/>
    </source>
</evidence>
<evidence type="ECO:0000313" key="14">
    <source>
        <dbReference type="EMBL" id="KAL3070925.1"/>
    </source>
</evidence>
<dbReference type="PROSITE" id="PS51727">
    <property type="entry name" value="CBP_P300_HAT"/>
    <property type="match status" value="1"/>
</dbReference>
<dbReference type="InterPro" id="IPR001487">
    <property type="entry name" value="Bromodomain"/>
</dbReference>
<dbReference type="EC" id="2.3.1.48" evidence="2"/>
<dbReference type="SUPFAM" id="SSF47370">
    <property type="entry name" value="Bromodomain"/>
    <property type="match status" value="1"/>
</dbReference>
<dbReference type="PRINTS" id="PR00503">
    <property type="entry name" value="BROMODOMAIN"/>
</dbReference>
<evidence type="ECO:0000313" key="15">
    <source>
        <dbReference type="Proteomes" id="UP001620645"/>
    </source>
</evidence>
<dbReference type="InterPro" id="IPR017896">
    <property type="entry name" value="4Fe4S_Fe-S-bd"/>
</dbReference>
<feature type="region of interest" description="Disordered" evidence="10">
    <location>
        <begin position="1153"/>
        <end position="1200"/>
    </location>
</feature>
<dbReference type="Pfam" id="PF08214">
    <property type="entry name" value="HAT_KAT11"/>
    <property type="match status" value="1"/>
</dbReference>
<evidence type="ECO:0000259" key="12">
    <source>
        <dbReference type="PROSITE" id="PS51379"/>
    </source>
</evidence>
<feature type="region of interest" description="Disordered" evidence="10">
    <location>
        <begin position="399"/>
        <end position="422"/>
    </location>
</feature>
<dbReference type="InterPro" id="IPR013178">
    <property type="entry name" value="Histone_AcTrfase_Rtt109/CBP"/>
</dbReference>
<evidence type="ECO:0000256" key="10">
    <source>
        <dbReference type="SAM" id="MobiDB-lite"/>
    </source>
</evidence>
<evidence type="ECO:0000256" key="8">
    <source>
        <dbReference type="ARBA" id="ARBA00023242"/>
    </source>
</evidence>
<dbReference type="PROSITE" id="PS51379">
    <property type="entry name" value="4FE4S_FER_2"/>
    <property type="match status" value="1"/>
</dbReference>
<evidence type="ECO:0000256" key="2">
    <source>
        <dbReference type="ARBA" id="ARBA00013184"/>
    </source>
</evidence>
<dbReference type="InterPro" id="IPR012590">
    <property type="entry name" value="POPLD_dom"/>
</dbReference>
<dbReference type="GO" id="GO:0005634">
    <property type="term" value="C:nucleus"/>
    <property type="evidence" value="ECO:0007669"/>
    <property type="project" value="UniProtKB-SubCell"/>
</dbReference>
<dbReference type="PANTHER" id="PTHR22731">
    <property type="entry name" value="RIBONUCLEASES P/MRP PROTEIN SUBUNIT POP1"/>
    <property type="match status" value="1"/>
</dbReference>
<reference evidence="14 15" key="1">
    <citation type="submission" date="2024-10" db="EMBL/GenBank/DDBJ databases">
        <authorList>
            <person name="Kim D."/>
        </authorList>
    </citation>
    <scope>NUCLEOTIDE SEQUENCE [LARGE SCALE GENOMIC DNA]</scope>
    <source>
        <strain evidence="14">Taebaek</strain>
    </source>
</reference>
<feature type="domain" description="4Fe-4S ferredoxin-type" evidence="12">
    <location>
        <begin position="161"/>
        <end position="190"/>
    </location>
</feature>
<evidence type="ECO:0000256" key="9">
    <source>
        <dbReference type="PROSITE-ProRule" id="PRU00035"/>
    </source>
</evidence>
<dbReference type="InterPro" id="IPR038547">
    <property type="entry name" value="RING_CBP-p300_sf"/>
</dbReference>
<dbReference type="Pfam" id="PF06001">
    <property type="entry name" value="RING_CBP-p300"/>
    <property type="match status" value="1"/>
</dbReference>
<dbReference type="Pfam" id="PF22770">
    <property type="entry name" value="POP1_C"/>
    <property type="match status" value="2"/>
</dbReference>
<feature type="compositionally biased region" description="Basic residues" evidence="10">
    <location>
        <begin position="1158"/>
        <end position="1180"/>
    </location>
</feature>
<dbReference type="GO" id="GO:0008033">
    <property type="term" value="P:tRNA processing"/>
    <property type="evidence" value="ECO:0007669"/>
    <property type="project" value="UniProtKB-KW"/>
</dbReference>